<reference evidence="3 4" key="1">
    <citation type="submission" date="2020-08" db="EMBL/GenBank/DDBJ databases">
        <title>Sphingobacterium sp. DN04309 isolated from aquaculture water.</title>
        <authorList>
            <person name="Zhang M."/>
        </authorList>
    </citation>
    <scope>NUCLEOTIDE SEQUENCE [LARGE SCALE GENOMIC DNA]</scope>
    <source>
        <strain evidence="3 4">DN04309</strain>
    </source>
</reference>
<dbReference type="RefSeq" id="WP_165292387.1">
    <property type="nucleotide sequence ID" value="NZ_JACOIJ010000030.1"/>
</dbReference>
<dbReference type="EMBL" id="JACOIJ010000030">
    <property type="protein sequence ID" value="MBD1430538.1"/>
    <property type="molecule type" value="Genomic_DNA"/>
</dbReference>
<accession>A0ABR7YGU9</accession>
<evidence type="ECO:0000256" key="2">
    <source>
        <dbReference type="SAM" id="SignalP"/>
    </source>
</evidence>
<dbReference type="PROSITE" id="PS51257">
    <property type="entry name" value="PROKAR_LIPOPROTEIN"/>
    <property type="match status" value="1"/>
</dbReference>
<proteinExistence type="predicted"/>
<evidence type="ECO:0000313" key="3">
    <source>
        <dbReference type="EMBL" id="MBD1430538.1"/>
    </source>
</evidence>
<sequence>MKNSLLILGSFAFLSFMVACGNNNNSNEERGHAFDSSDVMYDDGQSIYDTTGRDSIGMDTLSTDSLIPPTPMN</sequence>
<feature type="region of interest" description="Disordered" evidence="1">
    <location>
        <begin position="48"/>
        <end position="73"/>
    </location>
</feature>
<feature type="chain" id="PRO_5046736339" evidence="2">
    <location>
        <begin position="22"/>
        <end position="73"/>
    </location>
</feature>
<protein>
    <submittedName>
        <fullName evidence="3">Uncharacterized protein</fullName>
    </submittedName>
</protein>
<organism evidence="3 4">
    <name type="scientific">Sphingobacterium litopenaei</name>
    <dbReference type="NCBI Taxonomy" id="2763500"/>
    <lineage>
        <taxon>Bacteria</taxon>
        <taxon>Pseudomonadati</taxon>
        <taxon>Bacteroidota</taxon>
        <taxon>Sphingobacteriia</taxon>
        <taxon>Sphingobacteriales</taxon>
        <taxon>Sphingobacteriaceae</taxon>
        <taxon>Sphingobacterium</taxon>
    </lineage>
</organism>
<comment type="caution">
    <text evidence="3">The sequence shown here is derived from an EMBL/GenBank/DDBJ whole genome shotgun (WGS) entry which is preliminary data.</text>
</comment>
<dbReference type="Proteomes" id="UP000651271">
    <property type="component" value="Unassembled WGS sequence"/>
</dbReference>
<keyword evidence="4" id="KW-1185">Reference proteome</keyword>
<name>A0ABR7YGU9_9SPHI</name>
<gene>
    <name evidence="3" type="ORF">H8B04_13360</name>
</gene>
<keyword evidence="2" id="KW-0732">Signal</keyword>
<feature type="signal peptide" evidence="2">
    <location>
        <begin position="1"/>
        <end position="21"/>
    </location>
</feature>
<evidence type="ECO:0000313" key="4">
    <source>
        <dbReference type="Proteomes" id="UP000651271"/>
    </source>
</evidence>
<evidence type="ECO:0000256" key="1">
    <source>
        <dbReference type="SAM" id="MobiDB-lite"/>
    </source>
</evidence>